<proteinExistence type="predicted"/>
<dbReference type="AlphaFoldDB" id="A0A2N8NVR2"/>
<dbReference type="OrthoDB" id="6620093at2"/>
<comment type="caution">
    <text evidence="2">The sequence shown here is derived from an EMBL/GenBank/DDBJ whole genome shotgun (WGS) entry which is preliminary data.</text>
</comment>
<dbReference type="RefSeq" id="WP_102918960.1">
    <property type="nucleotide sequence ID" value="NZ_JACHJF010000017.1"/>
</dbReference>
<evidence type="ECO:0000313" key="4">
    <source>
        <dbReference type="Proteomes" id="UP000528608"/>
    </source>
</evidence>
<dbReference type="Proteomes" id="UP000235945">
    <property type="component" value="Unassembled WGS sequence"/>
</dbReference>
<sequence>MNPGLEVVRERADARTPREVVLSLVGDPDMALRSARLKAEPAAEGGTARAAGLIEAEPERAGAIRN</sequence>
<gene>
    <name evidence="2" type="ORF">AF335_15150</name>
    <name evidence="1" type="ORF">FHS36_004804</name>
</gene>
<evidence type="ECO:0000313" key="3">
    <source>
        <dbReference type="Proteomes" id="UP000235945"/>
    </source>
</evidence>
<accession>A0A2N8NVR2</accession>
<dbReference type="EMBL" id="JACHJF010000017">
    <property type="protein sequence ID" value="MBB5121350.1"/>
    <property type="molecule type" value="Genomic_DNA"/>
</dbReference>
<reference evidence="3" key="1">
    <citation type="submission" date="2015-07" db="EMBL/GenBank/DDBJ databases">
        <authorList>
            <person name="Graham D.E."/>
            <person name="Giannone R.J."/>
            <person name="Gulvik C.A."/>
            <person name="Hettich R.L."/>
            <person name="Klingeman D.M."/>
            <person name="Mahan K.M."/>
            <person name="Parry R.J."/>
            <person name="Spain J.C."/>
        </authorList>
    </citation>
    <scope>NUCLEOTIDE SEQUENCE [LARGE SCALE GENOMIC DNA]</scope>
    <source>
        <strain evidence="3">ATCC 27428</strain>
    </source>
</reference>
<protein>
    <submittedName>
        <fullName evidence="2">Uncharacterized protein</fullName>
    </submittedName>
</protein>
<reference evidence="1 4" key="3">
    <citation type="submission" date="2020-08" db="EMBL/GenBank/DDBJ databases">
        <title>Genomic Encyclopedia of Type Strains, Phase III (KMG-III): the genomes of soil and plant-associated and newly described type strains.</title>
        <authorList>
            <person name="Whitman W."/>
        </authorList>
    </citation>
    <scope>NUCLEOTIDE SEQUENCE [LARGE SCALE GENOMIC DNA]</scope>
    <source>
        <strain evidence="1 4">CECT 3259</strain>
    </source>
</reference>
<dbReference type="Gene3D" id="3.40.50.2000">
    <property type="entry name" value="Glycogen Phosphorylase B"/>
    <property type="match status" value="2"/>
</dbReference>
<dbReference type="EMBL" id="LGUI01000004">
    <property type="protein sequence ID" value="PNE32866.1"/>
    <property type="molecule type" value="Genomic_DNA"/>
</dbReference>
<evidence type="ECO:0000313" key="1">
    <source>
        <dbReference type="EMBL" id="MBB5121350.1"/>
    </source>
</evidence>
<reference evidence="2" key="2">
    <citation type="submission" date="2015-07" db="EMBL/GenBank/DDBJ databases">
        <authorList>
            <person name="Noorani M."/>
        </authorList>
    </citation>
    <scope>NUCLEOTIDE SEQUENCE [LARGE SCALE GENOMIC DNA]</scope>
    <source>
        <strain evidence="2">ATCC 27428</strain>
    </source>
</reference>
<name>A0A2N8NVR2_STREU</name>
<keyword evidence="3" id="KW-1185">Reference proteome</keyword>
<evidence type="ECO:0000313" key="2">
    <source>
        <dbReference type="EMBL" id="PNE32866.1"/>
    </source>
</evidence>
<organism evidence="2 3">
    <name type="scientific">Streptomyces eurocidicus</name>
    <name type="common">Streptoverticillium eurocidicus</name>
    <dbReference type="NCBI Taxonomy" id="66423"/>
    <lineage>
        <taxon>Bacteria</taxon>
        <taxon>Bacillati</taxon>
        <taxon>Actinomycetota</taxon>
        <taxon>Actinomycetes</taxon>
        <taxon>Kitasatosporales</taxon>
        <taxon>Streptomycetaceae</taxon>
        <taxon>Streptomyces</taxon>
    </lineage>
</organism>
<dbReference type="Proteomes" id="UP000528608">
    <property type="component" value="Unassembled WGS sequence"/>
</dbReference>